<dbReference type="PANTHER" id="PTHR42696">
    <property type="entry name" value="ASPARTATE AMMONIA-LYASE"/>
    <property type="match status" value="1"/>
</dbReference>
<reference evidence="5 6" key="1">
    <citation type="journal article" date="2013" name="Genome Announc.">
        <title>Draft genome sequence of an Actinobacterium, Brachybacterium muris strain UCD-AY4.</title>
        <authorList>
            <person name="Lo J.R."/>
            <person name="Lang J.M."/>
            <person name="Darling A.E."/>
            <person name="Eisen J.A."/>
            <person name="Coil D.A."/>
        </authorList>
    </citation>
    <scope>NUCLEOTIDE SEQUENCE [LARGE SCALE GENOMIC DNA]</scope>
    <source>
        <strain evidence="5 6">UCD-AY4</strain>
    </source>
</reference>
<dbReference type="FunFam" id="1.10.275.10:FF:000001">
    <property type="entry name" value="Fumarate hydratase, mitochondrial"/>
    <property type="match status" value="1"/>
</dbReference>
<keyword evidence="2" id="KW-0175">Coiled coil</keyword>
<feature type="domain" description="Fumarate lyase N-terminal" evidence="3">
    <location>
        <begin position="17"/>
        <end position="347"/>
    </location>
</feature>
<dbReference type="FunFam" id="1.20.200.10:FF:000001">
    <property type="entry name" value="Fumarate hydratase, mitochondrial"/>
    <property type="match status" value="1"/>
</dbReference>
<comment type="caution">
    <text evidence="5">The sequence shown here is derived from an EMBL/GenBank/DDBJ whole genome shotgun (WGS) entry which is preliminary data.</text>
</comment>
<accession>A0A022L1B9</accession>
<dbReference type="GO" id="GO:0005829">
    <property type="term" value="C:cytosol"/>
    <property type="evidence" value="ECO:0007669"/>
    <property type="project" value="TreeGrafter"/>
</dbReference>
<dbReference type="GO" id="GO:0006099">
    <property type="term" value="P:tricarboxylic acid cycle"/>
    <property type="evidence" value="ECO:0007669"/>
    <property type="project" value="InterPro"/>
</dbReference>
<dbReference type="CDD" id="cd01357">
    <property type="entry name" value="Aspartase"/>
    <property type="match status" value="1"/>
</dbReference>
<feature type="coiled-coil region" evidence="2">
    <location>
        <begin position="54"/>
        <end position="81"/>
    </location>
</feature>
<keyword evidence="6" id="KW-1185">Reference proteome</keyword>
<dbReference type="Proteomes" id="UP000019754">
    <property type="component" value="Unassembled WGS sequence"/>
</dbReference>
<dbReference type="InterPro" id="IPR024083">
    <property type="entry name" value="Fumarase/histidase_N"/>
</dbReference>
<organism evidence="5 6">
    <name type="scientific">Brachybacterium muris UCD-AY4</name>
    <dbReference type="NCBI Taxonomy" id="1249481"/>
    <lineage>
        <taxon>Bacteria</taxon>
        <taxon>Bacillati</taxon>
        <taxon>Actinomycetota</taxon>
        <taxon>Actinomycetes</taxon>
        <taxon>Micrococcales</taxon>
        <taxon>Dermabacteraceae</taxon>
        <taxon>Brachybacterium</taxon>
    </lineage>
</organism>
<dbReference type="InterPro" id="IPR051546">
    <property type="entry name" value="Aspartate_Ammonia-Lyase"/>
</dbReference>
<name>A0A022L1B9_9MICO</name>
<dbReference type="RefSeq" id="WP_017824492.1">
    <property type="nucleotide sequence ID" value="NZ_KB403091.1"/>
</dbReference>
<dbReference type="Gene3D" id="1.10.275.10">
    <property type="entry name" value="Fumarase/aspartase (N-terminal domain)"/>
    <property type="match status" value="1"/>
</dbReference>
<protein>
    <submittedName>
        <fullName evidence="5">Aspartate ammonia-lyase</fullName>
        <ecNumber evidence="5">4.3.1.1</ecNumber>
    </submittedName>
</protein>
<dbReference type="SUPFAM" id="SSF48557">
    <property type="entry name" value="L-aspartase-like"/>
    <property type="match status" value="1"/>
</dbReference>
<dbReference type="InterPro" id="IPR020557">
    <property type="entry name" value="Fumarate_lyase_CS"/>
</dbReference>
<dbReference type="EC" id="4.3.1.1" evidence="5"/>
<dbReference type="OrthoDB" id="9802809at2"/>
<dbReference type="GO" id="GO:0008797">
    <property type="term" value="F:aspartate ammonia-lyase activity"/>
    <property type="evidence" value="ECO:0007669"/>
    <property type="project" value="UniProtKB-EC"/>
</dbReference>
<evidence type="ECO:0000313" key="6">
    <source>
        <dbReference type="Proteomes" id="UP000019754"/>
    </source>
</evidence>
<dbReference type="InterPro" id="IPR022761">
    <property type="entry name" value="Fumarate_lyase_N"/>
</dbReference>
<evidence type="ECO:0000259" key="3">
    <source>
        <dbReference type="Pfam" id="PF00206"/>
    </source>
</evidence>
<dbReference type="Pfam" id="PF00206">
    <property type="entry name" value="Lyase_1"/>
    <property type="match status" value="1"/>
</dbReference>
<gene>
    <name evidence="5" type="primary">aspA</name>
    <name evidence="5" type="ORF">D641_0100915</name>
</gene>
<evidence type="ECO:0000256" key="2">
    <source>
        <dbReference type="SAM" id="Coils"/>
    </source>
</evidence>
<dbReference type="AlphaFoldDB" id="A0A022L1B9"/>
<evidence type="ECO:0000256" key="1">
    <source>
        <dbReference type="ARBA" id="ARBA00023239"/>
    </source>
</evidence>
<dbReference type="PRINTS" id="PR00145">
    <property type="entry name" value="ARGSUCLYASE"/>
</dbReference>
<dbReference type="HOGENOM" id="CLU_021594_4_1_11"/>
<dbReference type="PRINTS" id="PR00149">
    <property type="entry name" value="FUMRATELYASE"/>
</dbReference>
<dbReference type="InterPro" id="IPR000362">
    <property type="entry name" value="Fumarate_lyase_fam"/>
</dbReference>
<dbReference type="PANTHER" id="PTHR42696:SF2">
    <property type="entry name" value="ASPARTATE AMMONIA-LYASE"/>
    <property type="match status" value="1"/>
</dbReference>
<proteinExistence type="predicted"/>
<dbReference type="STRING" id="1249481.D641_0100915"/>
<evidence type="ECO:0000313" key="5">
    <source>
        <dbReference type="EMBL" id="EYT51061.1"/>
    </source>
</evidence>
<dbReference type="GO" id="GO:0006531">
    <property type="term" value="P:aspartate metabolic process"/>
    <property type="evidence" value="ECO:0007669"/>
    <property type="project" value="TreeGrafter"/>
</dbReference>
<dbReference type="EMBL" id="AORC01000002">
    <property type="protein sequence ID" value="EYT51061.1"/>
    <property type="molecule type" value="Genomic_DNA"/>
</dbReference>
<sequence length="497" mass="53563">MTTPPTATRPEHDLLGDRDVPAEAYYGIQTLRAQENFHITGVPLSHFPKLIVALAQVKRAAARANRRLGALDERRAEAIEQACAEIVDGDLHEHFVVDMIQGGAGTSTNMNANEVIANRALELLGHQRGDYEHLHPNNHVNLGQSTNDVYPTAVRLAMLLSFPALAEAMDQLIGTLRDKGEEFSEILKMGRTQMQDAVPMTVGQEFHGWATTIAEDVERLTRTARLFREVNLGATAIGTGITSDPRYAQLATAELSELTGIPFTVSADLVEATSDTGAFVTFSGVLKRIAVKISKICNDLRLLSSGPRAGFAELRLPAVQPGSSIMPGKVNPVIPEVVNQVAYEVIGNDMTVTFAAEGGQLQLNPFEPVICFNILESTRIMTRAMTTLAERCIAGIEVNREVVDGYVRHSIGVITALVPVIGYAAATDVASEALSTGRPVADLVLERGLLDERRLAGLLSPASMTRPVRPTATGTIPALAAEQEFGTAEEDEETREG</sequence>
<feature type="domain" description="Fumarase C C-terminal" evidence="4">
    <location>
        <begin position="414"/>
        <end position="466"/>
    </location>
</feature>
<dbReference type="Gene3D" id="1.10.40.30">
    <property type="entry name" value="Fumarase/aspartase (C-terminal domain)"/>
    <property type="match status" value="1"/>
</dbReference>
<evidence type="ECO:0000259" key="4">
    <source>
        <dbReference type="Pfam" id="PF10415"/>
    </source>
</evidence>
<dbReference type="Pfam" id="PF10415">
    <property type="entry name" value="FumaraseC_C"/>
    <property type="match status" value="1"/>
</dbReference>
<dbReference type="NCBIfam" id="NF008909">
    <property type="entry name" value="PRK12273.1"/>
    <property type="match status" value="1"/>
</dbReference>
<dbReference type="PROSITE" id="PS00163">
    <property type="entry name" value="FUMARATE_LYASES"/>
    <property type="match status" value="1"/>
</dbReference>
<keyword evidence="1 5" id="KW-0456">Lyase</keyword>
<dbReference type="Gene3D" id="1.20.200.10">
    <property type="entry name" value="Fumarase/aspartase (Central domain)"/>
    <property type="match status" value="1"/>
</dbReference>
<dbReference type="InterPro" id="IPR018951">
    <property type="entry name" value="Fumarase_C_C"/>
</dbReference>
<dbReference type="InterPro" id="IPR008948">
    <property type="entry name" value="L-Aspartase-like"/>
</dbReference>